<gene>
    <name evidence="5" type="ORF">JBS370_LOCUS12219</name>
    <name evidence="4" type="ORF">JXQ802_LOCUS41750</name>
    <name evidence="2" type="ORF">PYM288_LOCUS26905</name>
    <name evidence="3" type="ORF">ZHD862_LOCUS25095</name>
</gene>
<dbReference type="GO" id="GO:0031397">
    <property type="term" value="P:negative regulation of protein ubiquitination"/>
    <property type="evidence" value="ECO:0007669"/>
    <property type="project" value="TreeGrafter"/>
</dbReference>
<proteinExistence type="predicted"/>
<feature type="domain" description="Thioredoxin" evidence="1">
    <location>
        <begin position="1"/>
        <end position="148"/>
    </location>
</feature>
<dbReference type="EMBL" id="CAJNOH010001684">
    <property type="protein sequence ID" value="CAF1241595.1"/>
    <property type="molecule type" value="Genomic_DNA"/>
</dbReference>
<evidence type="ECO:0000313" key="5">
    <source>
        <dbReference type="EMBL" id="CAF3744755.1"/>
    </source>
</evidence>
<dbReference type="Proteomes" id="UP000663836">
    <property type="component" value="Unassembled WGS sequence"/>
</dbReference>
<evidence type="ECO:0000313" key="2">
    <source>
        <dbReference type="EMBL" id="CAF1241595.1"/>
    </source>
</evidence>
<dbReference type="InterPro" id="IPR012336">
    <property type="entry name" value="Thioredoxin-like_fold"/>
</dbReference>
<dbReference type="EMBL" id="CAJNOT010001757">
    <property type="protein sequence ID" value="CAF1245290.1"/>
    <property type="molecule type" value="Genomic_DNA"/>
</dbReference>
<dbReference type="Proteomes" id="UP000663870">
    <property type="component" value="Unassembled WGS sequence"/>
</dbReference>
<dbReference type="Proteomes" id="UP000663854">
    <property type="component" value="Unassembled WGS sequence"/>
</dbReference>
<dbReference type="SUPFAM" id="SSF52833">
    <property type="entry name" value="Thioredoxin-like"/>
    <property type="match status" value="1"/>
</dbReference>
<dbReference type="PROSITE" id="PS51352">
    <property type="entry name" value="THIOREDOXIN_2"/>
    <property type="match status" value="1"/>
</dbReference>
<comment type="caution">
    <text evidence="4">The sequence shown here is derived from an EMBL/GenBank/DDBJ whole genome shotgun (WGS) entry which is preliminary data.</text>
</comment>
<dbReference type="GO" id="GO:0005634">
    <property type="term" value="C:nucleus"/>
    <property type="evidence" value="ECO:0007669"/>
    <property type="project" value="TreeGrafter"/>
</dbReference>
<accession>A0A815UU22</accession>
<dbReference type="InterPro" id="IPR036249">
    <property type="entry name" value="Thioredoxin-like_sf"/>
</dbReference>
<dbReference type="GO" id="GO:0030178">
    <property type="term" value="P:negative regulation of Wnt signaling pathway"/>
    <property type="evidence" value="ECO:0007669"/>
    <property type="project" value="TreeGrafter"/>
</dbReference>
<dbReference type="GO" id="GO:0004791">
    <property type="term" value="F:thioredoxin-disulfide reductase (NADPH) activity"/>
    <property type="evidence" value="ECO:0007669"/>
    <property type="project" value="TreeGrafter"/>
</dbReference>
<dbReference type="EMBL" id="CAJOBD010000986">
    <property type="protein sequence ID" value="CAF3744755.1"/>
    <property type="molecule type" value="Genomic_DNA"/>
</dbReference>
<dbReference type="Pfam" id="PF13905">
    <property type="entry name" value="Thioredoxin_8"/>
    <property type="match status" value="1"/>
</dbReference>
<evidence type="ECO:0000313" key="4">
    <source>
        <dbReference type="EMBL" id="CAF1523637.1"/>
    </source>
</evidence>
<evidence type="ECO:0000313" key="3">
    <source>
        <dbReference type="EMBL" id="CAF1245290.1"/>
    </source>
</evidence>
<dbReference type="Gene3D" id="3.40.30.10">
    <property type="entry name" value="Glutaredoxin"/>
    <property type="match status" value="1"/>
</dbReference>
<evidence type="ECO:0000259" key="1">
    <source>
        <dbReference type="PROSITE" id="PS51352"/>
    </source>
</evidence>
<dbReference type="InterPro" id="IPR013766">
    <property type="entry name" value="Thioredoxin_domain"/>
</dbReference>
<reference evidence="4" key="1">
    <citation type="submission" date="2021-02" db="EMBL/GenBank/DDBJ databases">
        <authorList>
            <person name="Nowell W R."/>
        </authorList>
    </citation>
    <scope>NUCLEOTIDE SEQUENCE</scope>
</reference>
<protein>
    <recommendedName>
        <fullName evidence="1">Thioredoxin domain-containing protein</fullName>
    </recommendedName>
</protein>
<dbReference type="AlphaFoldDB" id="A0A815UU22"/>
<dbReference type="EMBL" id="CAJNOL010002704">
    <property type="protein sequence ID" value="CAF1523637.1"/>
    <property type="molecule type" value="Genomic_DNA"/>
</dbReference>
<organism evidence="4 6">
    <name type="scientific">Rotaria sordida</name>
    <dbReference type="NCBI Taxonomy" id="392033"/>
    <lineage>
        <taxon>Eukaryota</taxon>
        <taxon>Metazoa</taxon>
        <taxon>Spiralia</taxon>
        <taxon>Gnathifera</taxon>
        <taxon>Rotifera</taxon>
        <taxon>Eurotatoria</taxon>
        <taxon>Bdelloidea</taxon>
        <taxon>Philodinida</taxon>
        <taxon>Philodinidae</taxon>
        <taxon>Rotaria</taxon>
    </lineage>
</organism>
<dbReference type="PANTHER" id="PTHR46472:SF1">
    <property type="entry name" value="NUCLEOREDOXIN"/>
    <property type="match status" value="1"/>
</dbReference>
<dbReference type="Proteomes" id="UP000663864">
    <property type="component" value="Unassembled WGS sequence"/>
</dbReference>
<evidence type="ECO:0000313" key="6">
    <source>
        <dbReference type="Proteomes" id="UP000663870"/>
    </source>
</evidence>
<name>A0A815UU22_9BILA</name>
<keyword evidence="6" id="KW-1185">Reference proteome</keyword>
<dbReference type="PANTHER" id="PTHR46472">
    <property type="entry name" value="NUCLEOREDOXIN"/>
    <property type="match status" value="1"/>
</dbReference>
<sequence>MAGVAKLFDGHILNKSNKEVDLYGKKYKGKIIGLYFSAHWCPPCRAFTPLLNELYNEYHKEKKFKIIFISCDNDEKSFNSYYKDMPWLTLDFNERKKKEELLKKFHVNGIPKLVLLDGDSGKIICTNATEQILYMDPEGKNFPWKSKK</sequence>